<comment type="caution">
    <text evidence="1">The sequence shown here is derived from an EMBL/GenBank/DDBJ whole genome shotgun (WGS) entry which is preliminary data.</text>
</comment>
<dbReference type="AlphaFoldDB" id="A0A9W6HD35"/>
<reference evidence="1" key="1">
    <citation type="journal article" date="2014" name="Int. J. Syst. Evol. Microbiol.">
        <title>Complete genome sequence of Corynebacterium casei LMG S-19264T (=DSM 44701T), isolated from a smear-ripened cheese.</title>
        <authorList>
            <consortium name="US DOE Joint Genome Institute (JGI-PGF)"/>
            <person name="Walter F."/>
            <person name="Albersmeier A."/>
            <person name="Kalinowski J."/>
            <person name="Ruckert C."/>
        </authorList>
    </citation>
    <scope>NUCLEOTIDE SEQUENCE</scope>
    <source>
        <strain evidence="1">VKM Ac-1401</strain>
    </source>
</reference>
<dbReference type="RefSeq" id="WP_271178192.1">
    <property type="nucleotide sequence ID" value="NZ_BAAAJO010000003.1"/>
</dbReference>
<accession>A0A9W6HD35</accession>
<reference evidence="1" key="2">
    <citation type="submission" date="2023-01" db="EMBL/GenBank/DDBJ databases">
        <authorList>
            <person name="Sun Q."/>
            <person name="Evtushenko L."/>
        </authorList>
    </citation>
    <scope>NUCLEOTIDE SEQUENCE</scope>
    <source>
        <strain evidence="1">VKM Ac-1401</strain>
    </source>
</reference>
<dbReference type="EMBL" id="BSEN01000015">
    <property type="protein sequence ID" value="GLJ77558.1"/>
    <property type="molecule type" value="Genomic_DNA"/>
</dbReference>
<evidence type="ECO:0000313" key="1">
    <source>
        <dbReference type="EMBL" id="GLJ77558.1"/>
    </source>
</evidence>
<evidence type="ECO:0000313" key="2">
    <source>
        <dbReference type="Proteomes" id="UP001142372"/>
    </source>
</evidence>
<keyword evidence="2" id="KW-1185">Reference proteome</keyword>
<organism evidence="1 2">
    <name type="scientific">Leifsonia poae</name>
    <dbReference type="NCBI Taxonomy" id="110933"/>
    <lineage>
        <taxon>Bacteria</taxon>
        <taxon>Bacillati</taxon>
        <taxon>Actinomycetota</taxon>
        <taxon>Actinomycetes</taxon>
        <taxon>Micrococcales</taxon>
        <taxon>Microbacteriaceae</taxon>
        <taxon>Leifsonia</taxon>
    </lineage>
</organism>
<protein>
    <submittedName>
        <fullName evidence="1">Uncharacterized protein</fullName>
    </submittedName>
</protein>
<name>A0A9W6HD35_9MICO</name>
<proteinExistence type="predicted"/>
<sequence>MTLVLEREDTDTAVVESFAIAPRAKESLPLFRGRCTVVRLASIDNDVLGVPRWSTFAEIWGEPGSARTLRWVDNPVVTVGPHDDPDLVLATRTPVVVVGIDNERTAYARVVIDAIRASCNSVLVVDMGHRLTGHSYADVATFGFDRDRGAALIRLLTAR</sequence>
<gene>
    <name evidence="1" type="ORF">GCM10017584_31320</name>
</gene>
<dbReference type="Proteomes" id="UP001142372">
    <property type="component" value="Unassembled WGS sequence"/>
</dbReference>